<feature type="region of interest" description="Disordered" evidence="7">
    <location>
        <begin position="102"/>
        <end position="122"/>
    </location>
</feature>
<evidence type="ECO:0000256" key="5">
    <source>
        <dbReference type="ARBA" id="ARBA00022842"/>
    </source>
</evidence>
<reference evidence="9" key="2">
    <citation type="submission" date="2018-03" db="EMBL/GenBank/DDBJ databases">
        <title>The Triticum urartu genome reveals the dynamic nature of wheat genome evolution.</title>
        <authorList>
            <person name="Ling H."/>
            <person name="Ma B."/>
            <person name="Shi X."/>
            <person name="Liu H."/>
            <person name="Dong L."/>
            <person name="Sun H."/>
            <person name="Cao Y."/>
            <person name="Gao Q."/>
            <person name="Zheng S."/>
            <person name="Li Y."/>
            <person name="Yu Y."/>
            <person name="Du H."/>
            <person name="Qi M."/>
            <person name="Li Y."/>
            <person name="Yu H."/>
            <person name="Cui Y."/>
            <person name="Wang N."/>
            <person name="Chen C."/>
            <person name="Wu H."/>
            <person name="Zhao Y."/>
            <person name="Zhang J."/>
            <person name="Li Y."/>
            <person name="Zhou W."/>
            <person name="Zhang B."/>
            <person name="Hu W."/>
            <person name="Eijk M."/>
            <person name="Tang J."/>
            <person name="Witsenboer H."/>
            <person name="Zhao S."/>
            <person name="Li Z."/>
            <person name="Zhang A."/>
            <person name="Wang D."/>
            <person name="Liang C."/>
        </authorList>
    </citation>
    <scope>NUCLEOTIDE SEQUENCE [LARGE SCALE GENOMIC DNA]</scope>
    <source>
        <strain evidence="9">cv. G1812</strain>
    </source>
</reference>
<dbReference type="Gene3D" id="3.90.79.10">
    <property type="entry name" value="Nucleoside Triphosphate Pyrophosphohydrolase"/>
    <property type="match status" value="1"/>
</dbReference>
<evidence type="ECO:0000256" key="6">
    <source>
        <dbReference type="ARBA" id="ARBA00023211"/>
    </source>
</evidence>
<reference evidence="10" key="1">
    <citation type="journal article" date="2013" name="Nature">
        <title>Draft genome of the wheat A-genome progenitor Triticum urartu.</title>
        <authorList>
            <person name="Ling H.Q."/>
            <person name="Zhao S."/>
            <person name="Liu D."/>
            <person name="Wang J."/>
            <person name="Sun H."/>
            <person name="Zhang C."/>
            <person name="Fan H."/>
            <person name="Li D."/>
            <person name="Dong L."/>
            <person name="Tao Y."/>
            <person name="Gao C."/>
            <person name="Wu H."/>
            <person name="Li Y."/>
            <person name="Cui Y."/>
            <person name="Guo X."/>
            <person name="Zheng S."/>
            <person name="Wang B."/>
            <person name="Yu K."/>
            <person name="Liang Q."/>
            <person name="Yang W."/>
            <person name="Lou X."/>
            <person name="Chen J."/>
            <person name="Feng M."/>
            <person name="Jian J."/>
            <person name="Zhang X."/>
            <person name="Luo G."/>
            <person name="Jiang Y."/>
            <person name="Liu J."/>
            <person name="Wang Z."/>
            <person name="Sha Y."/>
            <person name="Zhang B."/>
            <person name="Wu H."/>
            <person name="Tang D."/>
            <person name="Shen Q."/>
            <person name="Xue P."/>
            <person name="Zou S."/>
            <person name="Wang X."/>
            <person name="Liu X."/>
            <person name="Wang F."/>
            <person name="Yang Y."/>
            <person name="An X."/>
            <person name="Dong Z."/>
            <person name="Zhang K."/>
            <person name="Zhang X."/>
            <person name="Luo M.C."/>
            <person name="Dvorak J."/>
            <person name="Tong Y."/>
            <person name="Wang J."/>
            <person name="Yang H."/>
            <person name="Li Z."/>
            <person name="Wang D."/>
            <person name="Zhang A."/>
            <person name="Wang J."/>
        </authorList>
    </citation>
    <scope>NUCLEOTIDE SEQUENCE</scope>
    <source>
        <strain evidence="10">cv. G1812</strain>
    </source>
</reference>
<evidence type="ECO:0000256" key="1">
    <source>
        <dbReference type="ARBA" id="ARBA00001936"/>
    </source>
</evidence>
<evidence type="ECO:0000256" key="2">
    <source>
        <dbReference type="ARBA" id="ARBA00001946"/>
    </source>
</evidence>
<dbReference type="GO" id="GO:0010945">
    <property type="term" value="F:coenzyme A diphosphatase activity"/>
    <property type="evidence" value="ECO:0007669"/>
    <property type="project" value="InterPro"/>
</dbReference>
<evidence type="ECO:0000256" key="3">
    <source>
        <dbReference type="ARBA" id="ARBA00022723"/>
    </source>
</evidence>
<proteinExistence type="predicted"/>
<dbReference type="GO" id="GO:0015938">
    <property type="term" value="P:coenzyme A catabolic process"/>
    <property type="evidence" value="ECO:0007669"/>
    <property type="project" value="TreeGrafter"/>
</dbReference>
<keyword evidence="3" id="KW-0479">Metal-binding</keyword>
<dbReference type="SUPFAM" id="SSF55811">
    <property type="entry name" value="Nudix"/>
    <property type="match status" value="1"/>
</dbReference>
<sequence>FSFLHLRFAGEVALPGGKAEEGDADDAATTLREAKEEIGLDSALVTVVSSLEHFLPKLFRRCEGLVFDDLPVRSTSSAPTFVGVDRWWARVESAPRLLPRHVGGGGGFHSPPDPPESARSHYADTTGGRFFLGWERSGWGRRRSRLVEVDVEAGEVGRL</sequence>
<comment type="cofactor">
    <cofactor evidence="1">
        <name>Mn(2+)</name>
        <dbReference type="ChEBI" id="CHEBI:29035"/>
    </cofactor>
</comment>
<dbReference type="InterPro" id="IPR045121">
    <property type="entry name" value="CoAse"/>
</dbReference>
<keyword evidence="5" id="KW-0460">Magnesium</keyword>
<dbReference type="Proteomes" id="UP000015106">
    <property type="component" value="Chromosome 4"/>
</dbReference>
<evidence type="ECO:0000259" key="8">
    <source>
        <dbReference type="Pfam" id="PF00293"/>
    </source>
</evidence>
<evidence type="ECO:0000313" key="10">
    <source>
        <dbReference type="Proteomes" id="UP000015106"/>
    </source>
</evidence>
<evidence type="ECO:0000256" key="4">
    <source>
        <dbReference type="ARBA" id="ARBA00022801"/>
    </source>
</evidence>
<dbReference type="EnsemblPlants" id="TuG1812G0400003864.01.T01">
    <property type="protein sequence ID" value="TuG1812G0400003864.01.T01"/>
    <property type="gene ID" value="TuG1812G0400003864.01"/>
</dbReference>
<dbReference type="InterPro" id="IPR000086">
    <property type="entry name" value="NUDIX_hydrolase_dom"/>
</dbReference>
<comment type="cofactor">
    <cofactor evidence="2">
        <name>Mg(2+)</name>
        <dbReference type="ChEBI" id="CHEBI:18420"/>
    </cofactor>
</comment>
<dbReference type="AlphaFoldDB" id="A0A8R7UDM0"/>
<protein>
    <recommendedName>
        <fullName evidence="8">Nudix hydrolase domain-containing protein</fullName>
    </recommendedName>
</protein>
<feature type="domain" description="Nudix hydrolase" evidence="8">
    <location>
        <begin position="9"/>
        <end position="60"/>
    </location>
</feature>
<dbReference type="PANTHER" id="PTHR12992:SF24">
    <property type="entry name" value="PEROXISOMAL COENZYME A DIPHOSPHATASE NUDT7"/>
    <property type="match status" value="1"/>
</dbReference>
<dbReference type="PANTHER" id="PTHR12992">
    <property type="entry name" value="NUDIX HYDROLASE"/>
    <property type="match status" value="1"/>
</dbReference>
<dbReference type="Gramene" id="TuG1812G0400003864.01.T01">
    <property type="protein sequence ID" value="TuG1812G0400003864.01.T01"/>
    <property type="gene ID" value="TuG1812G0400003864.01"/>
</dbReference>
<keyword evidence="4" id="KW-0378">Hydrolase</keyword>
<dbReference type="Pfam" id="PF00293">
    <property type="entry name" value="NUDIX"/>
    <property type="match status" value="1"/>
</dbReference>
<dbReference type="InterPro" id="IPR015797">
    <property type="entry name" value="NUDIX_hydrolase-like_dom_sf"/>
</dbReference>
<name>A0A8R7UDM0_TRIUA</name>
<accession>A0A8R7UDM0</accession>
<keyword evidence="6" id="KW-0464">Manganese</keyword>
<reference evidence="9" key="3">
    <citation type="submission" date="2022-06" db="UniProtKB">
        <authorList>
            <consortium name="EnsemblPlants"/>
        </authorList>
    </citation>
    <scope>IDENTIFICATION</scope>
</reference>
<evidence type="ECO:0000256" key="7">
    <source>
        <dbReference type="SAM" id="MobiDB-lite"/>
    </source>
</evidence>
<keyword evidence="10" id="KW-1185">Reference proteome</keyword>
<dbReference type="GO" id="GO:0046872">
    <property type="term" value="F:metal ion binding"/>
    <property type="evidence" value="ECO:0007669"/>
    <property type="project" value="UniProtKB-KW"/>
</dbReference>
<organism evidence="9 10">
    <name type="scientific">Triticum urartu</name>
    <name type="common">Red wild einkorn</name>
    <name type="synonym">Crithodium urartu</name>
    <dbReference type="NCBI Taxonomy" id="4572"/>
    <lineage>
        <taxon>Eukaryota</taxon>
        <taxon>Viridiplantae</taxon>
        <taxon>Streptophyta</taxon>
        <taxon>Embryophyta</taxon>
        <taxon>Tracheophyta</taxon>
        <taxon>Spermatophyta</taxon>
        <taxon>Magnoliopsida</taxon>
        <taxon>Liliopsida</taxon>
        <taxon>Poales</taxon>
        <taxon>Poaceae</taxon>
        <taxon>BOP clade</taxon>
        <taxon>Pooideae</taxon>
        <taxon>Triticodae</taxon>
        <taxon>Triticeae</taxon>
        <taxon>Triticinae</taxon>
        <taxon>Triticum</taxon>
    </lineage>
</organism>
<evidence type="ECO:0000313" key="9">
    <source>
        <dbReference type="EnsemblPlants" id="TuG1812G0400003864.01.T01"/>
    </source>
</evidence>